<dbReference type="AlphaFoldDB" id="A0AAD9T4X4"/>
<evidence type="ECO:0000313" key="5">
    <source>
        <dbReference type="Proteomes" id="UP001285354"/>
    </source>
</evidence>
<sequence>MDQPSLVNRPSIPRSRSNTAASSKSRKRPLSRASTTSVHSQPILDQQLVDPVNDWYAHNAHAHQQRFGSMSHQMTAEDMVMHSASQLQNPRGYDLDPALTGINHHHPMAYPQEQQYKSEHGLPQDGYGATYAEGETQLMEGRSDEQDELDSLVGGLAKKASKSSAANELEMRQLFQANKHRSLPDIATELHGNERGPQSERQRQVFAMLWINQVCDKGKGSVPRGRVYANYVSRCATERVTVLNPASFGKLVRVLFPGLKTRRLGVRGESKYHYVNFSLKDDQPELTETQKSQPALQSLNEAPSFGTSFNLSMPIQYPVDRAAFPSPEIPQVTEPKIERSEGFLRPHSLYHQPEINGISELESTSTKMSQRLHFAPASEPLNQEYEAISLPKIEQHIPVGTDPDSASALTALYRSHCTSLIDALRFCKEKTFFHLFTSFHGTLTMPVQKLFANPAIAPWIEECDFAMYQKMMRVVAPLTLQVAPKPVLDTLRNISERLVLHIQHSFHGQPNHVIDAKVAPATLFAGLLDRELRVNLTAHAAANMLSNPANRDQMYEDWITMVRTRKVAECVPTRGMDDVVNLLLTELRDLLDPIGVSWDVECLTPYGEMALRTGRQQQASIHADSSTENVLDRWVNFLQALPGRFPYASHAEIVWCVQRVGTAVMRDLTIAQGKSFGAWWVTKCWIDEMIAFMAEQGGFMEFKTTRLARGHPAQTVASRAVGQHKSRYSSGSDEFLRENGHTDHRISTRPMDVISQAALNMSTSHDDSGIEIRTPNGNEEFIGKYEYGRSVPQLGHNNMNHSMSHSSLA</sequence>
<dbReference type="PANTHER" id="PTHR12619:SF5">
    <property type="entry name" value="TRANSCRIPTION FACTOR RFX4"/>
    <property type="match status" value="1"/>
</dbReference>
<dbReference type="Pfam" id="PF02257">
    <property type="entry name" value="RFX_DNA_binding"/>
    <property type="match status" value="1"/>
</dbReference>
<reference evidence="4" key="1">
    <citation type="submission" date="2023-06" db="EMBL/GenBank/DDBJ databases">
        <title>Draft genome of Marssonina rosae.</title>
        <authorList>
            <person name="Cheng Q."/>
        </authorList>
    </citation>
    <scope>NUCLEOTIDE SEQUENCE</scope>
    <source>
        <strain evidence="4">R4</strain>
    </source>
</reference>
<dbReference type="GO" id="GO:0000978">
    <property type="term" value="F:RNA polymerase II cis-regulatory region sequence-specific DNA binding"/>
    <property type="evidence" value="ECO:0007669"/>
    <property type="project" value="TreeGrafter"/>
</dbReference>
<comment type="caution">
    <text evidence="4">The sequence shown here is derived from an EMBL/GenBank/DDBJ whole genome shotgun (WGS) entry which is preliminary data.</text>
</comment>
<feature type="region of interest" description="Disordered" evidence="2">
    <location>
        <begin position="1"/>
        <end position="44"/>
    </location>
</feature>
<feature type="compositionally biased region" description="Polar residues" evidence="2">
    <location>
        <begin position="1"/>
        <end position="23"/>
    </location>
</feature>
<dbReference type="Gene3D" id="1.10.10.10">
    <property type="entry name" value="Winged helix-like DNA-binding domain superfamily/Winged helix DNA-binding domain"/>
    <property type="match status" value="1"/>
</dbReference>
<feature type="compositionally biased region" description="Polar residues" evidence="2">
    <location>
        <begin position="32"/>
        <end position="44"/>
    </location>
</feature>
<dbReference type="FunFam" id="1.10.10.10:FF:000119">
    <property type="entry name" value="DNA damage and replication checkpoint protein"/>
    <property type="match status" value="1"/>
</dbReference>
<dbReference type="PROSITE" id="PS51526">
    <property type="entry name" value="RFX_DBD"/>
    <property type="match status" value="1"/>
</dbReference>
<dbReference type="EMBL" id="JAUBYV010000002">
    <property type="protein sequence ID" value="KAK2628659.1"/>
    <property type="molecule type" value="Genomic_DNA"/>
</dbReference>
<dbReference type="InterPro" id="IPR057321">
    <property type="entry name" value="RFX1-4/6/8-like_BCD"/>
</dbReference>
<keyword evidence="5" id="KW-1185">Reference proteome</keyword>
<protein>
    <recommendedName>
        <fullName evidence="3">RFX-type winged-helix domain-containing protein</fullName>
    </recommendedName>
</protein>
<dbReference type="SUPFAM" id="SSF46785">
    <property type="entry name" value="Winged helix' DNA-binding domain"/>
    <property type="match status" value="1"/>
</dbReference>
<proteinExistence type="predicted"/>
<organism evidence="4 5">
    <name type="scientific">Diplocarpon rosae</name>
    <dbReference type="NCBI Taxonomy" id="946125"/>
    <lineage>
        <taxon>Eukaryota</taxon>
        <taxon>Fungi</taxon>
        <taxon>Dikarya</taxon>
        <taxon>Ascomycota</taxon>
        <taxon>Pezizomycotina</taxon>
        <taxon>Leotiomycetes</taxon>
        <taxon>Helotiales</taxon>
        <taxon>Drepanopezizaceae</taxon>
        <taxon>Diplocarpon</taxon>
    </lineage>
</organism>
<dbReference type="PANTHER" id="PTHR12619">
    <property type="entry name" value="RFX TRANSCRIPTION FACTOR FAMILY"/>
    <property type="match status" value="1"/>
</dbReference>
<dbReference type="InterPro" id="IPR003150">
    <property type="entry name" value="DNA-bd_RFX"/>
</dbReference>
<evidence type="ECO:0000256" key="1">
    <source>
        <dbReference type="ARBA" id="ARBA00023125"/>
    </source>
</evidence>
<feature type="domain" description="RFX-type winged-helix" evidence="3">
    <location>
        <begin position="207"/>
        <end position="281"/>
    </location>
</feature>
<dbReference type="Pfam" id="PF25340">
    <property type="entry name" value="BCD_RFX"/>
    <property type="match status" value="1"/>
</dbReference>
<dbReference type="InterPro" id="IPR039779">
    <property type="entry name" value="RFX-like"/>
</dbReference>
<evidence type="ECO:0000313" key="4">
    <source>
        <dbReference type="EMBL" id="KAK2628659.1"/>
    </source>
</evidence>
<keyword evidence="1" id="KW-0238">DNA-binding</keyword>
<dbReference type="GO" id="GO:0000981">
    <property type="term" value="F:DNA-binding transcription factor activity, RNA polymerase II-specific"/>
    <property type="evidence" value="ECO:0007669"/>
    <property type="project" value="TreeGrafter"/>
</dbReference>
<evidence type="ECO:0000259" key="3">
    <source>
        <dbReference type="PROSITE" id="PS51526"/>
    </source>
</evidence>
<accession>A0AAD9T4X4</accession>
<dbReference type="InterPro" id="IPR036390">
    <property type="entry name" value="WH_DNA-bd_sf"/>
</dbReference>
<gene>
    <name evidence="4" type="ORF">QTJ16_001762</name>
</gene>
<name>A0AAD9T4X4_9HELO</name>
<evidence type="ECO:0000256" key="2">
    <source>
        <dbReference type="SAM" id="MobiDB-lite"/>
    </source>
</evidence>
<dbReference type="Proteomes" id="UP001285354">
    <property type="component" value="Unassembled WGS sequence"/>
</dbReference>
<dbReference type="InterPro" id="IPR036388">
    <property type="entry name" value="WH-like_DNA-bd_sf"/>
</dbReference>